<dbReference type="Proteomes" id="UP000548476">
    <property type="component" value="Unassembled WGS sequence"/>
</dbReference>
<sequence length="96" mass="10354">MSMMLARVVAGTHITRSALAWAASPAANWVFPTPPNPRRITHRASWPVSTSLSTRPAARGGTTPTWCGQVTGGRPAKWLCCVFPEPNWVPLNSTIS</sequence>
<comment type="caution">
    <text evidence="2">The sequence shown here is derived from an EMBL/GenBank/DDBJ whole genome shotgun (WGS) entry which is preliminary data.</text>
</comment>
<dbReference type="RefSeq" id="WP_184786120.1">
    <property type="nucleotide sequence ID" value="NZ_BONT01000023.1"/>
</dbReference>
<dbReference type="EMBL" id="JACHGT010000002">
    <property type="protein sequence ID" value="MBB6033236.1"/>
    <property type="molecule type" value="Genomic_DNA"/>
</dbReference>
<accession>A0A841FAF3</accession>
<reference evidence="2 3" key="1">
    <citation type="submission" date="2020-08" db="EMBL/GenBank/DDBJ databases">
        <title>Genomic Encyclopedia of Type Strains, Phase IV (KMG-IV): sequencing the most valuable type-strain genomes for metagenomic binning, comparative biology and taxonomic classification.</title>
        <authorList>
            <person name="Goeker M."/>
        </authorList>
    </citation>
    <scope>NUCLEOTIDE SEQUENCE [LARGE SCALE GENOMIC DNA]</scope>
    <source>
        <strain evidence="2 3">YIM 65646</strain>
    </source>
</reference>
<feature type="signal peptide" evidence="1">
    <location>
        <begin position="1"/>
        <end position="22"/>
    </location>
</feature>
<keyword evidence="3" id="KW-1185">Reference proteome</keyword>
<organism evidence="2 3">
    <name type="scientific">Phytomonospora endophytica</name>
    <dbReference type="NCBI Taxonomy" id="714109"/>
    <lineage>
        <taxon>Bacteria</taxon>
        <taxon>Bacillati</taxon>
        <taxon>Actinomycetota</taxon>
        <taxon>Actinomycetes</taxon>
        <taxon>Micromonosporales</taxon>
        <taxon>Micromonosporaceae</taxon>
        <taxon>Phytomonospora</taxon>
    </lineage>
</organism>
<keyword evidence="1" id="KW-0732">Signal</keyword>
<name>A0A841FAF3_9ACTN</name>
<evidence type="ECO:0008006" key="4">
    <source>
        <dbReference type="Google" id="ProtNLM"/>
    </source>
</evidence>
<evidence type="ECO:0000256" key="1">
    <source>
        <dbReference type="SAM" id="SignalP"/>
    </source>
</evidence>
<gene>
    <name evidence="2" type="ORF">HNR73_001083</name>
</gene>
<evidence type="ECO:0000313" key="2">
    <source>
        <dbReference type="EMBL" id="MBB6033236.1"/>
    </source>
</evidence>
<protein>
    <recommendedName>
        <fullName evidence="4">Secreted protein</fullName>
    </recommendedName>
</protein>
<evidence type="ECO:0000313" key="3">
    <source>
        <dbReference type="Proteomes" id="UP000548476"/>
    </source>
</evidence>
<dbReference type="AlphaFoldDB" id="A0A841FAF3"/>
<feature type="chain" id="PRO_5032600310" description="Secreted protein" evidence="1">
    <location>
        <begin position="23"/>
        <end position="96"/>
    </location>
</feature>
<proteinExistence type="predicted"/>